<feature type="compositionally biased region" description="Basic and acidic residues" evidence="1">
    <location>
        <begin position="63"/>
        <end position="83"/>
    </location>
</feature>
<comment type="caution">
    <text evidence="2">The sequence shown here is derived from an EMBL/GenBank/DDBJ whole genome shotgun (WGS) entry which is preliminary data.</text>
</comment>
<dbReference type="Proteomes" id="UP001197247">
    <property type="component" value="Unassembled WGS sequence"/>
</dbReference>
<protein>
    <submittedName>
        <fullName evidence="2">Uncharacterized protein</fullName>
    </submittedName>
</protein>
<feature type="compositionally biased region" description="Low complexity" evidence="1">
    <location>
        <begin position="134"/>
        <end position="144"/>
    </location>
</feature>
<feature type="region of interest" description="Disordered" evidence="1">
    <location>
        <begin position="1"/>
        <end position="150"/>
    </location>
</feature>
<gene>
    <name evidence="2" type="ORF">KIH74_21770</name>
</gene>
<name>A0ABS5TKF4_9ACTN</name>
<sequence length="150" mass="15980">MDDDGTGDDTGRDTGDGMGDGMGDERARRADRFLRTAERADGLGERLRAVEDDDAGPSAVVTRARETARRSLELAQESAERAAHGMRQAADAHERAAAGLEELAARRRGQEQDDLLGRARRHRAQGAGDRAEAAADQQAGARIARSGDDG</sequence>
<organism evidence="2 3">
    <name type="scientific">Kineosporia corallincola</name>
    <dbReference type="NCBI Taxonomy" id="2835133"/>
    <lineage>
        <taxon>Bacteria</taxon>
        <taxon>Bacillati</taxon>
        <taxon>Actinomycetota</taxon>
        <taxon>Actinomycetes</taxon>
        <taxon>Kineosporiales</taxon>
        <taxon>Kineosporiaceae</taxon>
        <taxon>Kineosporia</taxon>
    </lineage>
</organism>
<feature type="compositionally biased region" description="Basic and acidic residues" evidence="1">
    <location>
        <begin position="23"/>
        <end position="50"/>
    </location>
</feature>
<reference evidence="2 3" key="1">
    <citation type="submission" date="2021-05" db="EMBL/GenBank/DDBJ databases">
        <title>Kineosporia and Streptomyces sp. nov. two new marine actinobacteria isolated from Coral.</title>
        <authorList>
            <person name="Buangrab K."/>
            <person name="Sutthacheep M."/>
            <person name="Yeemin T."/>
            <person name="Harunari E."/>
            <person name="Igarashi Y."/>
            <person name="Kanchanasin P."/>
            <person name="Tanasupawat S."/>
            <person name="Phongsopitanun W."/>
        </authorList>
    </citation>
    <scope>NUCLEOTIDE SEQUENCE [LARGE SCALE GENOMIC DNA]</scope>
    <source>
        <strain evidence="2 3">J2-2</strain>
    </source>
</reference>
<feature type="compositionally biased region" description="Basic and acidic residues" evidence="1">
    <location>
        <begin position="103"/>
        <end position="117"/>
    </location>
</feature>
<evidence type="ECO:0000256" key="1">
    <source>
        <dbReference type="SAM" id="MobiDB-lite"/>
    </source>
</evidence>
<evidence type="ECO:0000313" key="3">
    <source>
        <dbReference type="Proteomes" id="UP001197247"/>
    </source>
</evidence>
<proteinExistence type="predicted"/>
<accession>A0ABS5TKF4</accession>
<evidence type="ECO:0000313" key="2">
    <source>
        <dbReference type="EMBL" id="MBT0771582.1"/>
    </source>
</evidence>
<keyword evidence="3" id="KW-1185">Reference proteome</keyword>
<dbReference type="EMBL" id="JAHBAY010000009">
    <property type="protein sequence ID" value="MBT0771582.1"/>
    <property type="molecule type" value="Genomic_DNA"/>
</dbReference>
<dbReference type="RefSeq" id="WP_214157948.1">
    <property type="nucleotide sequence ID" value="NZ_JAHBAY010000009.1"/>
</dbReference>